<protein>
    <submittedName>
        <fullName evidence="2">Uncharacterized protein</fullName>
    </submittedName>
</protein>
<evidence type="ECO:0000256" key="1">
    <source>
        <dbReference type="SAM" id="MobiDB-lite"/>
    </source>
</evidence>
<feature type="compositionally biased region" description="Basic and acidic residues" evidence="1">
    <location>
        <begin position="246"/>
        <end position="258"/>
    </location>
</feature>
<name>A0A1N7F2N5_9RHOB</name>
<dbReference type="EMBL" id="FTNV01000001">
    <property type="protein sequence ID" value="SIR94617.1"/>
    <property type="molecule type" value="Genomic_DNA"/>
</dbReference>
<dbReference type="RefSeq" id="WP_076531001.1">
    <property type="nucleotide sequence ID" value="NZ_FOAC01000001.1"/>
</dbReference>
<feature type="region of interest" description="Disordered" evidence="1">
    <location>
        <begin position="245"/>
        <end position="268"/>
    </location>
</feature>
<sequence length="268" mass="30767">MHQDSKQERVEAVVDRLIGPRPRNALAFDATWERPRLDTSRPNIHDSKKDFVNERDAVASIVEHLEAAFNELRGSKDDAQHQEMIDRLKSAVDAGARKPQEFDEFETARDLTLQNMVQTGFYFNSLFVIFRMIIVYEERLKELIDQEKQFWSLPYRAPNYYARTIALRLARLYAFHKRQKPPFGTARDGNHPSTDFGRALEEIFAVLGIKAAVRKAAEWAIEQLTEADINPPVNTMGGLLGMDPRPSIEGRQETKSRIADLLTKSPRN</sequence>
<proteinExistence type="predicted"/>
<evidence type="ECO:0000313" key="2">
    <source>
        <dbReference type="EMBL" id="SIR94617.1"/>
    </source>
</evidence>
<dbReference type="STRING" id="573024.SAMN05216208_1430"/>
<dbReference type="Proteomes" id="UP000186019">
    <property type="component" value="Unassembled WGS sequence"/>
</dbReference>
<reference evidence="2 3" key="1">
    <citation type="submission" date="2017-01" db="EMBL/GenBank/DDBJ databases">
        <authorList>
            <person name="Mah S.A."/>
            <person name="Swanson W.J."/>
            <person name="Moy G.W."/>
            <person name="Vacquier V.D."/>
        </authorList>
    </citation>
    <scope>NUCLEOTIDE SEQUENCE [LARGE SCALE GENOMIC DNA]</scope>
    <source>
        <strain evidence="2 3">DSM 29590</strain>
    </source>
</reference>
<accession>A0A1N7F2N5</accession>
<gene>
    <name evidence="2" type="ORF">SAMN05421666_0705</name>
</gene>
<keyword evidence="3" id="KW-1185">Reference proteome</keyword>
<evidence type="ECO:0000313" key="3">
    <source>
        <dbReference type="Proteomes" id="UP000186019"/>
    </source>
</evidence>
<dbReference type="AlphaFoldDB" id="A0A1N7F2N5"/>
<organism evidence="2 3">
    <name type="scientific">Roseovarius nanhaiticus</name>
    <dbReference type="NCBI Taxonomy" id="573024"/>
    <lineage>
        <taxon>Bacteria</taxon>
        <taxon>Pseudomonadati</taxon>
        <taxon>Pseudomonadota</taxon>
        <taxon>Alphaproteobacteria</taxon>
        <taxon>Rhodobacterales</taxon>
        <taxon>Roseobacteraceae</taxon>
        <taxon>Roseovarius</taxon>
    </lineage>
</organism>
<dbReference type="OrthoDB" id="7744954at2"/>